<dbReference type="InterPro" id="IPR018422">
    <property type="entry name" value="Cation/H_exchanger_CPA1"/>
</dbReference>
<dbReference type="InterPro" id="IPR006153">
    <property type="entry name" value="Cation/H_exchanger_TM"/>
</dbReference>
<evidence type="ECO:0000256" key="6">
    <source>
        <dbReference type="ARBA" id="ARBA00023053"/>
    </source>
</evidence>
<dbReference type="GO" id="GO:0051453">
    <property type="term" value="P:regulation of intracellular pH"/>
    <property type="evidence" value="ECO:0007669"/>
    <property type="project" value="TreeGrafter"/>
</dbReference>
<keyword evidence="2 10" id="KW-0813">Transport</keyword>
<feature type="transmembrane region" description="Helical" evidence="10">
    <location>
        <begin position="109"/>
        <end position="134"/>
    </location>
</feature>
<protein>
    <submittedName>
        <fullName evidence="12">Na+/H+ antiporter</fullName>
    </submittedName>
</protein>
<evidence type="ECO:0000259" key="11">
    <source>
        <dbReference type="Pfam" id="PF00999"/>
    </source>
</evidence>
<feature type="transmembrane region" description="Helical" evidence="10">
    <location>
        <begin position="216"/>
        <end position="233"/>
    </location>
</feature>
<accession>A0A3S2U9M6</accession>
<dbReference type="GO" id="GO:0005886">
    <property type="term" value="C:plasma membrane"/>
    <property type="evidence" value="ECO:0007669"/>
    <property type="project" value="UniProtKB-SubCell"/>
</dbReference>
<dbReference type="PANTHER" id="PTHR10110">
    <property type="entry name" value="SODIUM/HYDROGEN EXCHANGER"/>
    <property type="match status" value="1"/>
</dbReference>
<evidence type="ECO:0000256" key="10">
    <source>
        <dbReference type="RuleBase" id="RU366002"/>
    </source>
</evidence>
<comment type="similarity">
    <text evidence="10">Belongs to the monovalent cation:proton antiporter 1 (CPA1) transporter (TC 2.A.36) family.</text>
</comment>
<proteinExistence type="inferred from homology"/>
<dbReference type="PANTHER" id="PTHR10110:SF86">
    <property type="entry name" value="SODIUM_HYDROGEN EXCHANGER 7"/>
    <property type="match status" value="1"/>
</dbReference>
<sequence length="675" mass="75951">MDLLITIILLLLSLLISNIISHYIPSIPTALTQIAFGMLLAFVFEDISFEIDTEWFLLLFVAPLLYNDGRYFPREELWKMRAPIFGNAIVLVILTAIGGGYFINWMIPAVPLAAAFALAAILSPTDPVAVNGIAKRIHIPAGVLHLVRGESLINDASGLVAFNYAVAAVVTGYFSLSEASLDFVYKFILGALLGAVLALLITWARFILRKQGINDVTFHTLLHIITPFIIFIVTEDLLHASGVIAVVVGGIVHSLVRERREFASAEEQVLTENIWSLILFILNGVVFLLLGLNIPSSMRDTVSDPSIGNWLVIGYVLAIGVIILGIRFVWSYVFAHFEYRYLPGGAKPNLKNALFVSLTGVRGAVTMAGILSIPYFLDSGEAFPARSLLLFLAAGVILFTLIVATVFLPMLSKGEEAENAEGDRDLAPFKQRLLYKAVEQIKEQMKDENKTAAYELIGEYRRRIHDLGKAQNGKMKALDVEMDVRTEIRIKAVKAERRYIQGLMDENKIDVNLFHTFEQSLEYREEALAGSLQSGTLYLVGKMFRRWRKLRKFSRKEKELVIAKIGKGKDVQIQAMKAAIEFLENFAIEVEELRGQIQAVILDYKMIIERLSTSSVKYDEKQEEQKEELRIKVLDVERSEIQSMYESGEINREEVKELRRFINYVESAALYEHTE</sequence>
<evidence type="ECO:0000256" key="5">
    <source>
        <dbReference type="ARBA" id="ARBA00022989"/>
    </source>
</evidence>
<dbReference type="GO" id="GO:0015386">
    <property type="term" value="F:potassium:proton antiporter activity"/>
    <property type="evidence" value="ECO:0007669"/>
    <property type="project" value="TreeGrafter"/>
</dbReference>
<organism evidence="12 13">
    <name type="scientific">Niallia taxi</name>
    <dbReference type="NCBI Taxonomy" id="2499688"/>
    <lineage>
        <taxon>Bacteria</taxon>
        <taxon>Bacillati</taxon>
        <taxon>Bacillota</taxon>
        <taxon>Bacilli</taxon>
        <taxon>Bacillales</taxon>
        <taxon>Bacillaceae</taxon>
        <taxon>Niallia</taxon>
    </lineage>
</organism>
<dbReference type="GO" id="GO:0098719">
    <property type="term" value="P:sodium ion import across plasma membrane"/>
    <property type="evidence" value="ECO:0007669"/>
    <property type="project" value="TreeGrafter"/>
</dbReference>
<evidence type="ECO:0000256" key="2">
    <source>
        <dbReference type="ARBA" id="ARBA00022448"/>
    </source>
</evidence>
<keyword evidence="13" id="KW-1185">Reference proteome</keyword>
<evidence type="ECO:0000256" key="9">
    <source>
        <dbReference type="ARBA" id="ARBA00023201"/>
    </source>
</evidence>
<dbReference type="RefSeq" id="WP_127739072.1">
    <property type="nucleotide sequence ID" value="NZ_CP196002.1"/>
</dbReference>
<feature type="transmembrane region" description="Helical" evidence="10">
    <location>
        <begin position="183"/>
        <end position="204"/>
    </location>
</feature>
<comment type="caution">
    <text evidence="10">Lacks conserved residue(s) required for the propagation of feature annotation.</text>
</comment>
<evidence type="ECO:0000256" key="1">
    <source>
        <dbReference type="ARBA" id="ARBA00004651"/>
    </source>
</evidence>
<keyword evidence="7 10" id="KW-0406">Ion transport</keyword>
<evidence type="ECO:0000256" key="4">
    <source>
        <dbReference type="ARBA" id="ARBA00022692"/>
    </source>
</evidence>
<dbReference type="Pfam" id="PF00999">
    <property type="entry name" value="Na_H_Exchanger"/>
    <property type="match status" value="1"/>
</dbReference>
<feature type="transmembrane region" description="Helical" evidence="10">
    <location>
        <begin position="307"/>
        <end position="333"/>
    </location>
</feature>
<feature type="transmembrane region" description="Helical" evidence="10">
    <location>
        <begin position="155"/>
        <end position="177"/>
    </location>
</feature>
<reference evidence="12 13" key="1">
    <citation type="submission" date="2019-01" db="EMBL/GenBank/DDBJ databases">
        <title>Bacillus sp. M5HDSG1-1, whole genome shotgun sequence.</title>
        <authorList>
            <person name="Tuo L."/>
        </authorList>
    </citation>
    <scope>NUCLEOTIDE SEQUENCE [LARGE SCALE GENOMIC DNA]</scope>
    <source>
        <strain evidence="12 13">M5HDSG1-1</strain>
    </source>
</reference>
<dbReference type="GO" id="GO:0015385">
    <property type="term" value="F:sodium:proton antiporter activity"/>
    <property type="evidence" value="ECO:0007669"/>
    <property type="project" value="InterPro"/>
</dbReference>
<feature type="transmembrane region" description="Helical" evidence="10">
    <location>
        <begin position="388"/>
        <end position="408"/>
    </location>
</feature>
<feature type="domain" description="Cation/H+ exchanger transmembrane" evidence="11">
    <location>
        <begin position="12"/>
        <end position="411"/>
    </location>
</feature>
<name>A0A3S2U9M6_9BACI</name>
<feature type="transmembrane region" description="Helical" evidence="10">
    <location>
        <begin position="84"/>
        <end position="103"/>
    </location>
</feature>
<gene>
    <name evidence="12" type="ORF">EM808_15340</name>
</gene>
<comment type="caution">
    <text evidence="12">The sequence shown here is derived from an EMBL/GenBank/DDBJ whole genome shotgun (WGS) entry which is preliminary data.</text>
</comment>
<feature type="transmembrane region" description="Helical" evidence="10">
    <location>
        <begin position="354"/>
        <end position="376"/>
    </location>
</feature>
<evidence type="ECO:0000313" key="13">
    <source>
        <dbReference type="Proteomes" id="UP000288024"/>
    </source>
</evidence>
<feature type="transmembrane region" description="Helical" evidence="10">
    <location>
        <begin position="239"/>
        <end position="256"/>
    </location>
</feature>
<evidence type="ECO:0000256" key="8">
    <source>
        <dbReference type="ARBA" id="ARBA00023136"/>
    </source>
</evidence>
<comment type="function">
    <text evidence="10">Na(+)/H(+) antiporter that extrudes sodium in exchange for external protons.</text>
</comment>
<keyword evidence="4 10" id="KW-0812">Transmembrane</keyword>
<evidence type="ECO:0000313" key="12">
    <source>
        <dbReference type="EMBL" id="RVT61615.1"/>
    </source>
</evidence>
<evidence type="ECO:0000256" key="3">
    <source>
        <dbReference type="ARBA" id="ARBA00022475"/>
    </source>
</evidence>
<dbReference type="Gene3D" id="6.10.140.1330">
    <property type="match status" value="1"/>
</dbReference>
<dbReference type="Proteomes" id="UP000288024">
    <property type="component" value="Unassembled WGS sequence"/>
</dbReference>
<dbReference type="AlphaFoldDB" id="A0A3S2U9M6"/>
<comment type="subcellular location">
    <subcellularLocation>
        <location evidence="1 10">Cell membrane</location>
        <topology evidence="1 10">Multi-pass membrane protein</topology>
    </subcellularLocation>
</comment>
<keyword evidence="8 10" id="KW-0472">Membrane</keyword>
<keyword evidence="5 10" id="KW-1133">Transmembrane helix</keyword>
<feature type="transmembrane region" description="Helical" evidence="10">
    <location>
        <begin position="277"/>
        <end position="295"/>
    </location>
</feature>
<keyword evidence="9 10" id="KW-0739">Sodium transport</keyword>
<dbReference type="InterPro" id="IPR004705">
    <property type="entry name" value="Cation/H_exchanger_CPA1_bac"/>
</dbReference>
<dbReference type="NCBIfam" id="TIGR00831">
    <property type="entry name" value="a_cpa1"/>
    <property type="match status" value="1"/>
</dbReference>
<keyword evidence="3 10" id="KW-1003">Cell membrane</keyword>
<keyword evidence="10" id="KW-0050">Antiport</keyword>
<evidence type="ECO:0000256" key="7">
    <source>
        <dbReference type="ARBA" id="ARBA00023065"/>
    </source>
</evidence>
<dbReference type="EMBL" id="RZTZ01000005">
    <property type="protein sequence ID" value="RVT61615.1"/>
    <property type="molecule type" value="Genomic_DNA"/>
</dbReference>
<keyword evidence="6 10" id="KW-0915">Sodium</keyword>